<evidence type="ECO:0000313" key="2">
    <source>
        <dbReference type="EMBL" id="TFK24059.1"/>
    </source>
</evidence>
<dbReference type="EMBL" id="ML210207">
    <property type="protein sequence ID" value="TFK24059.1"/>
    <property type="molecule type" value="Genomic_DNA"/>
</dbReference>
<keyword evidence="3" id="KW-1185">Reference proteome</keyword>
<dbReference type="Proteomes" id="UP000307440">
    <property type="component" value="Unassembled WGS sequence"/>
</dbReference>
<sequence>MARFFVAILALFAVGALAAPVDDAAATAEVATSHCANEAGDVCPEGFTCCGPIFEDVGGICRKLGPDEICIF</sequence>
<name>A0A5C3KTV7_COPMA</name>
<evidence type="ECO:0000313" key="3">
    <source>
        <dbReference type="Proteomes" id="UP000307440"/>
    </source>
</evidence>
<evidence type="ECO:0000256" key="1">
    <source>
        <dbReference type="SAM" id="SignalP"/>
    </source>
</evidence>
<proteinExistence type="predicted"/>
<reference evidence="2 3" key="1">
    <citation type="journal article" date="2019" name="Nat. Ecol. Evol.">
        <title>Megaphylogeny resolves global patterns of mushroom evolution.</title>
        <authorList>
            <person name="Varga T."/>
            <person name="Krizsan K."/>
            <person name="Foldi C."/>
            <person name="Dima B."/>
            <person name="Sanchez-Garcia M."/>
            <person name="Sanchez-Ramirez S."/>
            <person name="Szollosi G.J."/>
            <person name="Szarkandi J.G."/>
            <person name="Papp V."/>
            <person name="Albert L."/>
            <person name="Andreopoulos W."/>
            <person name="Angelini C."/>
            <person name="Antonin V."/>
            <person name="Barry K.W."/>
            <person name="Bougher N.L."/>
            <person name="Buchanan P."/>
            <person name="Buyck B."/>
            <person name="Bense V."/>
            <person name="Catcheside P."/>
            <person name="Chovatia M."/>
            <person name="Cooper J."/>
            <person name="Damon W."/>
            <person name="Desjardin D."/>
            <person name="Finy P."/>
            <person name="Geml J."/>
            <person name="Haridas S."/>
            <person name="Hughes K."/>
            <person name="Justo A."/>
            <person name="Karasinski D."/>
            <person name="Kautmanova I."/>
            <person name="Kiss B."/>
            <person name="Kocsube S."/>
            <person name="Kotiranta H."/>
            <person name="LaButti K.M."/>
            <person name="Lechner B.E."/>
            <person name="Liimatainen K."/>
            <person name="Lipzen A."/>
            <person name="Lukacs Z."/>
            <person name="Mihaltcheva S."/>
            <person name="Morgado L.N."/>
            <person name="Niskanen T."/>
            <person name="Noordeloos M.E."/>
            <person name="Ohm R.A."/>
            <person name="Ortiz-Santana B."/>
            <person name="Ovrebo C."/>
            <person name="Racz N."/>
            <person name="Riley R."/>
            <person name="Savchenko A."/>
            <person name="Shiryaev A."/>
            <person name="Soop K."/>
            <person name="Spirin V."/>
            <person name="Szebenyi C."/>
            <person name="Tomsovsky M."/>
            <person name="Tulloss R.E."/>
            <person name="Uehling J."/>
            <person name="Grigoriev I.V."/>
            <person name="Vagvolgyi C."/>
            <person name="Papp T."/>
            <person name="Martin F.M."/>
            <person name="Miettinen O."/>
            <person name="Hibbett D.S."/>
            <person name="Nagy L.G."/>
        </authorList>
    </citation>
    <scope>NUCLEOTIDE SEQUENCE [LARGE SCALE GENOMIC DNA]</scope>
    <source>
        <strain evidence="2 3">CBS 121175</strain>
    </source>
</reference>
<feature type="signal peptide" evidence="1">
    <location>
        <begin position="1"/>
        <end position="18"/>
    </location>
</feature>
<dbReference type="AlphaFoldDB" id="A0A5C3KTV7"/>
<gene>
    <name evidence="2" type="ORF">FA15DRAFT_704919</name>
</gene>
<protein>
    <submittedName>
        <fullName evidence="2">Uncharacterized protein</fullName>
    </submittedName>
</protein>
<accession>A0A5C3KTV7</accession>
<feature type="chain" id="PRO_5022882143" evidence="1">
    <location>
        <begin position="19"/>
        <end position="72"/>
    </location>
</feature>
<dbReference type="OrthoDB" id="3026402at2759"/>
<organism evidence="2 3">
    <name type="scientific">Coprinopsis marcescibilis</name>
    <name type="common">Agaric fungus</name>
    <name type="synonym">Psathyrella marcescibilis</name>
    <dbReference type="NCBI Taxonomy" id="230819"/>
    <lineage>
        <taxon>Eukaryota</taxon>
        <taxon>Fungi</taxon>
        <taxon>Dikarya</taxon>
        <taxon>Basidiomycota</taxon>
        <taxon>Agaricomycotina</taxon>
        <taxon>Agaricomycetes</taxon>
        <taxon>Agaricomycetidae</taxon>
        <taxon>Agaricales</taxon>
        <taxon>Agaricineae</taxon>
        <taxon>Psathyrellaceae</taxon>
        <taxon>Coprinopsis</taxon>
    </lineage>
</organism>
<keyword evidence="1" id="KW-0732">Signal</keyword>